<feature type="compositionally biased region" description="Gly residues" evidence="1">
    <location>
        <begin position="20"/>
        <end position="38"/>
    </location>
</feature>
<feature type="compositionally biased region" description="Low complexity" evidence="1">
    <location>
        <begin position="1"/>
        <end position="19"/>
    </location>
</feature>
<feature type="region of interest" description="Disordered" evidence="1">
    <location>
        <begin position="1"/>
        <end position="69"/>
    </location>
</feature>
<gene>
    <name evidence="3" type="ORF">A3C93_01000</name>
</gene>
<dbReference type="EMBL" id="MHLO01000008">
    <property type="protein sequence ID" value="OGZ13130.1"/>
    <property type="molecule type" value="Genomic_DNA"/>
</dbReference>
<feature type="domain" description="Pesticidal crystal protein Cry22Aa Ig-like" evidence="2">
    <location>
        <begin position="74"/>
        <end position="153"/>
    </location>
</feature>
<evidence type="ECO:0000256" key="1">
    <source>
        <dbReference type="SAM" id="MobiDB-lite"/>
    </source>
</evidence>
<evidence type="ECO:0000259" key="2">
    <source>
        <dbReference type="Pfam" id="PF16403"/>
    </source>
</evidence>
<sequence length="190" mass="18229">MLAGTAAGTTTTAPTSSGPGNSGSNGGGSGGGTGGGGAPAPAPAPTDTGSSTPPSDPNLETGTPSVDTEAPVVTLIGSDPTEVAVGTLYIDSGVSVSDNIDQGLPYVISLDGGAPVDPATLSLDTSLPTTYTLVYSATDTAGNIGTATRTVYVVEPVPLPAPAPEPAPEPTPEPAPAPDPEPTPEPASEI</sequence>
<dbReference type="Gene3D" id="2.60.40.10">
    <property type="entry name" value="Immunoglobulins"/>
    <property type="match status" value="1"/>
</dbReference>
<organism evidence="3 4">
    <name type="scientific">Candidatus Lloydbacteria bacterium RIFCSPHIGHO2_02_FULL_54_17</name>
    <dbReference type="NCBI Taxonomy" id="1798664"/>
    <lineage>
        <taxon>Bacteria</taxon>
        <taxon>Candidatus Lloydiibacteriota</taxon>
    </lineage>
</organism>
<reference evidence="3 4" key="1">
    <citation type="journal article" date="2016" name="Nat. Commun.">
        <title>Thousands of microbial genomes shed light on interconnected biogeochemical processes in an aquifer system.</title>
        <authorList>
            <person name="Anantharaman K."/>
            <person name="Brown C.T."/>
            <person name="Hug L.A."/>
            <person name="Sharon I."/>
            <person name="Castelle C.J."/>
            <person name="Probst A.J."/>
            <person name="Thomas B.C."/>
            <person name="Singh A."/>
            <person name="Wilkins M.J."/>
            <person name="Karaoz U."/>
            <person name="Brodie E.L."/>
            <person name="Williams K.H."/>
            <person name="Hubbard S.S."/>
            <person name="Banfield J.F."/>
        </authorList>
    </citation>
    <scope>NUCLEOTIDE SEQUENCE [LARGE SCALE GENOMIC DNA]</scope>
</reference>
<feature type="region of interest" description="Disordered" evidence="1">
    <location>
        <begin position="157"/>
        <end position="190"/>
    </location>
</feature>
<dbReference type="InterPro" id="IPR032179">
    <property type="entry name" value="Cry22Aa_Ig-like"/>
</dbReference>
<name>A0A1G2DJR8_9BACT</name>
<dbReference type="AlphaFoldDB" id="A0A1G2DJR8"/>
<dbReference type="STRING" id="1798664.A3C93_01000"/>
<protein>
    <recommendedName>
        <fullName evidence="2">Pesticidal crystal protein Cry22Aa Ig-like domain-containing protein</fullName>
    </recommendedName>
</protein>
<dbReference type="Pfam" id="PF16403">
    <property type="entry name" value="Bact_surface_Ig-like"/>
    <property type="match status" value="1"/>
</dbReference>
<dbReference type="Proteomes" id="UP000178636">
    <property type="component" value="Unassembled WGS sequence"/>
</dbReference>
<evidence type="ECO:0000313" key="4">
    <source>
        <dbReference type="Proteomes" id="UP000178636"/>
    </source>
</evidence>
<evidence type="ECO:0000313" key="3">
    <source>
        <dbReference type="EMBL" id="OGZ13130.1"/>
    </source>
</evidence>
<proteinExistence type="predicted"/>
<comment type="caution">
    <text evidence="3">The sequence shown here is derived from an EMBL/GenBank/DDBJ whole genome shotgun (WGS) entry which is preliminary data.</text>
</comment>
<dbReference type="InterPro" id="IPR013783">
    <property type="entry name" value="Ig-like_fold"/>
</dbReference>
<accession>A0A1G2DJR8</accession>